<reference evidence="17" key="2">
    <citation type="submission" date="2023-02" db="EMBL/GenBank/DDBJ databases">
        <authorList>
            <person name="Swenson N.G."/>
            <person name="Wegrzyn J.L."/>
            <person name="Mcevoy S.L."/>
        </authorList>
    </citation>
    <scope>NUCLEOTIDE SEQUENCE</scope>
    <source>
        <strain evidence="17">91603</strain>
        <tissue evidence="17">Leaf</tissue>
    </source>
</reference>
<comment type="caution">
    <text evidence="17">The sequence shown here is derived from an EMBL/GenBank/DDBJ whole genome shotgun (WGS) entry which is preliminary data.</text>
</comment>
<evidence type="ECO:0000256" key="4">
    <source>
        <dbReference type="ARBA" id="ARBA00022741"/>
    </source>
</evidence>
<keyword evidence="2 11" id="KW-0808">Transferase</keyword>
<keyword evidence="12" id="KW-0472">Membrane</keyword>
<dbReference type="PANTHER" id="PTHR32444">
    <property type="entry name" value="BULB-TYPE LECTIN DOMAIN-CONTAINING PROTEIN"/>
    <property type="match status" value="1"/>
</dbReference>
<feature type="domain" description="Apple" evidence="16">
    <location>
        <begin position="342"/>
        <end position="408"/>
    </location>
</feature>
<dbReference type="PIRSF" id="PIRSF000641">
    <property type="entry name" value="SRK"/>
    <property type="match status" value="1"/>
</dbReference>
<dbReference type="PROSITE" id="PS50011">
    <property type="entry name" value="PROTEIN_KINASE_DOM"/>
    <property type="match status" value="1"/>
</dbReference>
<dbReference type="InterPro" id="IPR003609">
    <property type="entry name" value="Pan_app"/>
</dbReference>
<dbReference type="EMBL" id="JAJSOW010000100">
    <property type="protein sequence ID" value="KAI9184717.1"/>
    <property type="molecule type" value="Genomic_DNA"/>
</dbReference>
<evidence type="ECO:0000256" key="11">
    <source>
        <dbReference type="PIRNR" id="PIRNR000641"/>
    </source>
</evidence>
<keyword evidence="3 13" id="KW-0732">Signal</keyword>
<dbReference type="InterPro" id="IPR024171">
    <property type="entry name" value="SRK-like_kinase"/>
</dbReference>
<evidence type="ECO:0000256" key="6">
    <source>
        <dbReference type="ARBA" id="ARBA00022840"/>
    </source>
</evidence>
<dbReference type="InterPro" id="IPR000858">
    <property type="entry name" value="S_locus_glycoprot_dom"/>
</dbReference>
<evidence type="ECO:0000256" key="2">
    <source>
        <dbReference type="ARBA" id="ARBA00022679"/>
    </source>
</evidence>
<dbReference type="PROSITE" id="PS50927">
    <property type="entry name" value="BULB_LECTIN"/>
    <property type="match status" value="1"/>
</dbReference>
<evidence type="ECO:0000256" key="1">
    <source>
        <dbReference type="ARBA" id="ARBA00022527"/>
    </source>
</evidence>
<dbReference type="FunFam" id="3.30.200.20:FF:000195">
    <property type="entry name" value="G-type lectin S-receptor-like serine/threonine-protein kinase"/>
    <property type="match status" value="1"/>
</dbReference>
<organism evidence="17 18">
    <name type="scientific">Acer negundo</name>
    <name type="common">Box elder</name>
    <dbReference type="NCBI Taxonomy" id="4023"/>
    <lineage>
        <taxon>Eukaryota</taxon>
        <taxon>Viridiplantae</taxon>
        <taxon>Streptophyta</taxon>
        <taxon>Embryophyta</taxon>
        <taxon>Tracheophyta</taxon>
        <taxon>Spermatophyta</taxon>
        <taxon>Magnoliopsida</taxon>
        <taxon>eudicotyledons</taxon>
        <taxon>Gunneridae</taxon>
        <taxon>Pentapetalae</taxon>
        <taxon>rosids</taxon>
        <taxon>malvids</taxon>
        <taxon>Sapindales</taxon>
        <taxon>Sapindaceae</taxon>
        <taxon>Hippocastanoideae</taxon>
        <taxon>Acereae</taxon>
        <taxon>Acer</taxon>
    </lineage>
</organism>
<comment type="catalytic activity">
    <reaction evidence="9 11">
        <text>L-threonyl-[protein] + ATP = O-phospho-L-threonyl-[protein] + ADP + H(+)</text>
        <dbReference type="Rhea" id="RHEA:46608"/>
        <dbReference type="Rhea" id="RHEA-COMP:11060"/>
        <dbReference type="Rhea" id="RHEA-COMP:11605"/>
        <dbReference type="ChEBI" id="CHEBI:15378"/>
        <dbReference type="ChEBI" id="CHEBI:30013"/>
        <dbReference type="ChEBI" id="CHEBI:30616"/>
        <dbReference type="ChEBI" id="CHEBI:61977"/>
        <dbReference type="ChEBI" id="CHEBI:456216"/>
        <dbReference type="EC" id="2.7.11.1"/>
    </reaction>
</comment>
<keyword evidence="6 11" id="KW-0067">ATP-binding</keyword>
<feature type="transmembrane region" description="Helical" evidence="12">
    <location>
        <begin position="439"/>
        <end position="461"/>
    </location>
</feature>
<dbReference type="SMART" id="SM00473">
    <property type="entry name" value="PAN_AP"/>
    <property type="match status" value="1"/>
</dbReference>
<keyword evidence="8" id="KW-0325">Glycoprotein</keyword>
<dbReference type="Pfam" id="PF07714">
    <property type="entry name" value="PK_Tyr_Ser-Thr"/>
    <property type="match status" value="2"/>
</dbReference>
<feature type="domain" description="Protein kinase" evidence="14">
    <location>
        <begin position="492"/>
        <end position="710"/>
    </location>
</feature>
<reference evidence="17" key="1">
    <citation type="journal article" date="2022" name="Plant J.">
        <title>Strategies of tolerance reflected in two North American maple genomes.</title>
        <authorList>
            <person name="McEvoy S.L."/>
            <person name="Sezen U.U."/>
            <person name="Trouern-Trend A."/>
            <person name="McMahon S.M."/>
            <person name="Schaberg P.G."/>
            <person name="Yang J."/>
            <person name="Wegrzyn J.L."/>
            <person name="Swenson N.G."/>
        </authorList>
    </citation>
    <scope>NUCLEOTIDE SEQUENCE</scope>
    <source>
        <strain evidence="17">91603</strain>
    </source>
</reference>
<dbReference type="SMART" id="SM00108">
    <property type="entry name" value="B_lectin"/>
    <property type="match status" value="1"/>
</dbReference>
<dbReference type="GO" id="GO:0004674">
    <property type="term" value="F:protein serine/threonine kinase activity"/>
    <property type="evidence" value="ECO:0007669"/>
    <property type="project" value="UniProtKB-KW"/>
</dbReference>
<dbReference type="Gene3D" id="1.10.510.10">
    <property type="entry name" value="Transferase(Phosphotransferase) domain 1"/>
    <property type="match status" value="1"/>
</dbReference>
<keyword evidence="7" id="KW-1015">Disulfide bond</keyword>
<comment type="catalytic activity">
    <reaction evidence="10 11">
        <text>L-seryl-[protein] + ATP = O-phospho-L-seryl-[protein] + ADP + H(+)</text>
        <dbReference type="Rhea" id="RHEA:17989"/>
        <dbReference type="Rhea" id="RHEA-COMP:9863"/>
        <dbReference type="Rhea" id="RHEA-COMP:11604"/>
        <dbReference type="ChEBI" id="CHEBI:15378"/>
        <dbReference type="ChEBI" id="CHEBI:29999"/>
        <dbReference type="ChEBI" id="CHEBI:30616"/>
        <dbReference type="ChEBI" id="CHEBI:83421"/>
        <dbReference type="ChEBI" id="CHEBI:456216"/>
        <dbReference type="EC" id="2.7.11.1"/>
    </reaction>
</comment>
<feature type="domain" description="Bulb-type lectin" evidence="15">
    <location>
        <begin position="26"/>
        <end position="146"/>
    </location>
</feature>
<dbReference type="Gene3D" id="2.90.10.10">
    <property type="entry name" value="Bulb-type lectin domain"/>
    <property type="match status" value="1"/>
</dbReference>
<dbReference type="CDD" id="cd01098">
    <property type="entry name" value="PAN_AP_plant"/>
    <property type="match status" value="1"/>
</dbReference>
<dbReference type="PROSITE" id="PS50948">
    <property type="entry name" value="PAN"/>
    <property type="match status" value="1"/>
</dbReference>
<dbReference type="Proteomes" id="UP001064489">
    <property type="component" value="Chromosome 3"/>
</dbReference>
<evidence type="ECO:0000256" key="13">
    <source>
        <dbReference type="SAM" id="SignalP"/>
    </source>
</evidence>
<keyword evidence="4 11" id="KW-0547">Nucleotide-binding</keyword>
<dbReference type="Pfam" id="PF08276">
    <property type="entry name" value="PAN_2"/>
    <property type="match status" value="1"/>
</dbReference>
<keyword evidence="12" id="KW-0812">Transmembrane</keyword>
<dbReference type="InterPro" id="IPR000719">
    <property type="entry name" value="Prot_kinase_dom"/>
</dbReference>
<dbReference type="PANTHER" id="PTHR32444:SF118">
    <property type="entry name" value="OS09G0551150 PROTEIN"/>
    <property type="match status" value="1"/>
</dbReference>
<proteinExistence type="inferred from homology"/>
<sequence length="710" mass="80352">MRGFLFLITLVGTLFFSSIINLSVAVDTISLAQSIGDGEKLVSALQSFELGFFTPGNSNNRYVGIWYKFDPSTVVWVANRKNPITDKQGMLKMSDDGSLVLLSKDKKIIWSTNSSRVLENPVAQLLDSGNLVIRDNINMSSDSYVWQSFDYPSDTLLPGMKLGWNLRTGFERYLTSWTSDDDPFPGDFSARLDSHELPQFVITTGSRKQVRSGPWNGRRFVGIPMSSYNFVFKPLLVHKQDELYFTFEPFNNTVKTILVMHQSGATHRLVWNWETTEWSILYSWPFDQCDKYAQCGANNYCRINKTPICECLKGFIPKAEDEWDTQGLSQSRKCIEKPPSDCPSGEGFLKLPAIKLPDLYLYNNSMNINECEAECFKNCSCRAYANSDVSGGSGCLMWFGDLIDIRECPPGLIWGQDIFLRVPASELVHHLNKKKRIKIIAVVSAITGIFILVLVLCTVWMKTKNRGLESREEEEEVPLIDMSTIAAATNNFSQANMIGKGGFGPVYKGNLSTGQEIAIKRLSNDSGQGVEEFKSEVALIGKLQHRNLVSLLGSCIQGDERMLIYEYMPNKSLDYFIFDDERSKFLSWRKRGDDKEANTKRIAGTYGYMSPEYATDGKFSLKSDVFSFGVLLLEIVSGKKNRGFCHPDHHLNLLGHAWVLWNNGKALEVKDEETSEAVERAFVFEFVLIVNQRKVMKKQLPMEDKMLKMS</sequence>
<dbReference type="InterPro" id="IPR001245">
    <property type="entry name" value="Ser-Thr/Tyr_kinase_cat_dom"/>
</dbReference>
<keyword evidence="12" id="KW-1133">Transmembrane helix</keyword>
<dbReference type="InterPro" id="IPR036426">
    <property type="entry name" value="Bulb-type_lectin_dom_sf"/>
</dbReference>
<evidence type="ECO:0000313" key="18">
    <source>
        <dbReference type="Proteomes" id="UP001064489"/>
    </source>
</evidence>
<dbReference type="GO" id="GO:0005524">
    <property type="term" value="F:ATP binding"/>
    <property type="evidence" value="ECO:0007669"/>
    <property type="project" value="UniProtKB-KW"/>
</dbReference>
<evidence type="ECO:0000256" key="7">
    <source>
        <dbReference type="ARBA" id="ARBA00023157"/>
    </source>
</evidence>
<evidence type="ECO:0000259" key="16">
    <source>
        <dbReference type="PROSITE" id="PS50948"/>
    </source>
</evidence>
<name>A0AAD5J3S3_ACENE</name>
<evidence type="ECO:0000256" key="10">
    <source>
        <dbReference type="ARBA" id="ARBA00048679"/>
    </source>
</evidence>
<keyword evidence="1 11" id="KW-0723">Serine/threonine-protein kinase</keyword>
<dbReference type="Pfam" id="PF00954">
    <property type="entry name" value="S_locus_glycop"/>
    <property type="match status" value="1"/>
</dbReference>
<dbReference type="Pfam" id="PF01453">
    <property type="entry name" value="B_lectin"/>
    <property type="match status" value="1"/>
</dbReference>
<dbReference type="SUPFAM" id="SSF56112">
    <property type="entry name" value="Protein kinase-like (PK-like)"/>
    <property type="match status" value="1"/>
</dbReference>
<gene>
    <name evidence="17" type="ORF">LWI28_000428</name>
</gene>
<evidence type="ECO:0000256" key="5">
    <source>
        <dbReference type="ARBA" id="ARBA00022777"/>
    </source>
</evidence>
<protein>
    <recommendedName>
        <fullName evidence="11">Receptor-like serine/threonine-protein kinase</fullName>
        <ecNumber evidence="11">2.7.11.1</ecNumber>
    </recommendedName>
</protein>
<evidence type="ECO:0000256" key="8">
    <source>
        <dbReference type="ARBA" id="ARBA00023180"/>
    </source>
</evidence>
<dbReference type="EC" id="2.7.11.1" evidence="11"/>
<accession>A0AAD5J3S3</accession>
<feature type="chain" id="PRO_5042039250" description="Receptor-like serine/threonine-protein kinase" evidence="13">
    <location>
        <begin position="26"/>
        <end position="710"/>
    </location>
</feature>
<evidence type="ECO:0000259" key="14">
    <source>
        <dbReference type="PROSITE" id="PS50011"/>
    </source>
</evidence>
<dbReference type="InterPro" id="IPR011009">
    <property type="entry name" value="Kinase-like_dom_sf"/>
</dbReference>
<dbReference type="Gene3D" id="3.30.200.20">
    <property type="entry name" value="Phosphorylase Kinase, domain 1"/>
    <property type="match status" value="1"/>
</dbReference>
<dbReference type="FunFam" id="2.90.10.10:FF:000001">
    <property type="entry name" value="G-type lectin S-receptor-like serine/threonine-protein kinase"/>
    <property type="match status" value="1"/>
</dbReference>
<feature type="signal peptide" evidence="13">
    <location>
        <begin position="1"/>
        <end position="25"/>
    </location>
</feature>
<evidence type="ECO:0000313" key="17">
    <source>
        <dbReference type="EMBL" id="KAI9184717.1"/>
    </source>
</evidence>
<keyword evidence="5 11" id="KW-0418">Kinase</keyword>
<comment type="similarity">
    <text evidence="11">Belongs to the protein kinase superfamily. Ser/Thr protein kinase family.</text>
</comment>
<dbReference type="CDD" id="cd00028">
    <property type="entry name" value="B_lectin"/>
    <property type="match status" value="1"/>
</dbReference>
<dbReference type="GO" id="GO:0048544">
    <property type="term" value="P:recognition of pollen"/>
    <property type="evidence" value="ECO:0007669"/>
    <property type="project" value="InterPro"/>
</dbReference>
<evidence type="ECO:0000259" key="15">
    <source>
        <dbReference type="PROSITE" id="PS50927"/>
    </source>
</evidence>
<dbReference type="InterPro" id="IPR001480">
    <property type="entry name" value="Bulb-type_lectin_dom"/>
</dbReference>
<dbReference type="AlphaFoldDB" id="A0AAD5J3S3"/>
<keyword evidence="18" id="KW-1185">Reference proteome</keyword>
<evidence type="ECO:0000256" key="12">
    <source>
        <dbReference type="SAM" id="Phobius"/>
    </source>
</evidence>
<evidence type="ECO:0000256" key="9">
    <source>
        <dbReference type="ARBA" id="ARBA00047899"/>
    </source>
</evidence>
<dbReference type="SUPFAM" id="SSF51110">
    <property type="entry name" value="alpha-D-mannose-specific plant lectins"/>
    <property type="match status" value="1"/>
</dbReference>
<evidence type="ECO:0000256" key="3">
    <source>
        <dbReference type="ARBA" id="ARBA00022729"/>
    </source>
</evidence>